<accession>A0A4D7QTS9</accession>
<sequence length="326" mass="35141">MERRELGTGGLVVSAIGLGCMPLSGVYGAADDKASEDLIRHAIDRGIDHLDSADMYGWGHNEEVVGRAIKGRRDRVVLATKFGQVKGENGGPNGVNSRPEYVIAACEASLKRLGEEVIDLYTQHRVDPNVPIEDTVGAMAKLVEQGKVRYLGLSEASAETIRRAHATHPIAAVQTEFSLLYREEGDATRIVTKELGIGFVGYSPLGRGFLTGTITELSQIDNRRALHPRFQGENFAHNRELLGRFEDMARAKGCTPSQLALAWVLAQGKDVVAIPGTRSIERWDENMGALDLALTGADLASLDEAIPAGAAAGDRYPAVQMKAVQL</sequence>
<dbReference type="GO" id="GO:0005737">
    <property type="term" value="C:cytoplasm"/>
    <property type="evidence" value="ECO:0007669"/>
    <property type="project" value="TreeGrafter"/>
</dbReference>
<dbReference type="InterPro" id="IPR023210">
    <property type="entry name" value="NADP_OxRdtase_dom"/>
</dbReference>
<dbReference type="PANTHER" id="PTHR43625">
    <property type="entry name" value="AFLATOXIN B1 ALDEHYDE REDUCTASE"/>
    <property type="match status" value="1"/>
</dbReference>
<dbReference type="CDD" id="cd19076">
    <property type="entry name" value="AKR_AKR13A_13D"/>
    <property type="match status" value="1"/>
</dbReference>
<protein>
    <submittedName>
        <fullName evidence="3">Aldo/keto reductase</fullName>
    </submittedName>
</protein>
<evidence type="ECO:0000313" key="4">
    <source>
        <dbReference type="Proteomes" id="UP000298588"/>
    </source>
</evidence>
<name>A0A4D7QTS9_9HYPH</name>
<dbReference type="Pfam" id="PF00248">
    <property type="entry name" value="Aldo_ket_red"/>
    <property type="match status" value="1"/>
</dbReference>
<dbReference type="Gene3D" id="3.20.20.100">
    <property type="entry name" value="NADP-dependent oxidoreductase domain"/>
    <property type="match status" value="1"/>
</dbReference>
<dbReference type="PROSITE" id="PS51257">
    <property type="entry name" value="PROKAR_LIPOPROTEIN"/>
    <property type="match status" value="1"/>
</dbReference>
<proteinExistence type="predicted"/>
<reference evidence="3 4" key="1">
    <citation type="submission" date="2019-04" db="EMBL/GenBank/DDBJ databases">
        <title>Phreatobacter aquaticus sp. nov.</title>
        <authorList>
            <person name="Choi A."/>
            <person name="Baek K."/>
        </authorList>
    </citation>
    <scope>NUCLEOTIDE SEQUENCE [LARGE SCALE GENOMIC DNA]</scope>
    <source>
        <strain evidence="3 4">NMCR1094</strain>
    </source>
</reference>
<evidence type="ECO:0000313" key="3">
    <source>
        <dbReference type="EMBL" id="QCK88789.1"/>
    </source>
</evidence>
<gene>
    <name evidence="3" type="ORF">E8L99_13665</name>
</gene>
<dbReference type="InterPro" id="IPR050791">
    <property type="entry name" value="Aldo-Keto_reductase"/>
</dbReference>
<evidence type="ECO:0000259" key="2">
    <source>
        <dbReference type="Pfam" id="PF00248"/>
    </source>
</evidence>
<dbReference type="EMBL" id="CP039865">
    <property type="protein sequence ID" value="QCK88789.1"/>
    <property type="molecule type" value="Genomic_DNA"/>
</dbReference>
<dbReference type="Proteomes" id="UP000298588">
    <property type="component" value="Chromosome"/>
</dbReference>
<dbReference type="AlphaFoldDB" id="A0A4D7QTS9"/>
<feature type="domain" description="NADP-dependent oxidoreductase" evidence="2">
    <location>
        <begin position="15"/>
        <end position="305"/>
    </location>
</feature>
<keyword evidence="1" id="KW-0560">Oxidoreductase</keyword>
<dbReference type="OrthoDB" id="7181835at2"/>
<keyword evidence="4" id="KW-1185">Reference proteome</keyword>
<organism evidence="3 4">
    <name type="scientific">Phreatobacter aquaticus</name>
    <dbReference type="NCBI Taxonomy" id="2570229"/>
    <lineage>
        <taxon>Bacteria</taxon>
        <taxon>Pseudomonadati</taxon>
        <taxon>Pseudomonadota</taxon>
        <taxon>Alphaproteobacteria</taxon>
        <taxon>Hyphomicrobiales</taxon>
        <taxon>Phreatobacteraceae</taxon>
        <taxon>Phreatobacter</taxon>
    </lineage>
</organism>
<dbReference type="PANTHER" id="PTHR43625:SF40">
    <property type="entry name" value="ALDO-KETO REDUCTASE YAKC [NADP(+)]"/>
    <property type="match status" value="1"/>
</dbReference>
<dbReference type="GO" id="GO:0016491">
    <property type="term" value="F:oxidoreductase activity"/>
    <property type="evidence" value="ECO:0007669"/>
    <property type="project" value="UniProtKB-KW"/>
</dbReference>
<dbReference type="KEGG" id="paqt:E8L99_13665"/>
<evidence type="ECO:0000256" key="1">
    <source>
        <dbReference type="ARBA" id="ARBA00023002"/>
    </source>
</evidence>
<dbReference type="SUPFAM" id="SSF51430">
    <property type="entry name" value="NAD(P)-linked oxidoreductase"/>
    <property type="match status" value="1"/>
</dbReference>
<dbReference type="InterPro" id="IPR036812">
    <property type="entry name" value="NAD(P)_OxRdtase_dom_sf"/>
</dbReference>